<dbReference type="Proteomes" id="UP000273982">
    <property type="component" value="Chromosome"/>
</dbReference>
<dbReference type="KEGG" id="mros:EHO51_09310"/>
<proteinExistence type="predicted"/>
<evidence type="ECO:0000259" key="1">
    <source>
        <dbReference type="Pfam" id="PF13649"/>
    </source>
</evidence>
<keyword evidence="2" id="KW-0489">Methyltransferase</keyword>
<dbReference type="GO" id="GO:0008168">
    <property type="term" value="F:methyltransferase activity"/>
    <property type="evidence" value="ECO:0007669"/>
    <property type="project" value="UniProtKB-KW"/>
</dbReference>
<keyword evidence="2" id="KW-0808">Transferase</keyword>
<evidence type="ECO:0000313" key="3">
    <source>
        <dbReference type="Proteomes" id="UP000273982"/>
    </source>
</evidence>
<sequence length="231" mass="25966">MTESNFDALRAAFENAVPGYDALRRKLIPHFDAFYGTTLDLLEEAVGQGEFRCVDLGVGTGLLSEMILKRFPRAQVEGVDLAPRMLDAARERLAVYGARLRLSLADYATAPLPGPLDAVVSALSIHHLDHEAKRRLFRRIHDALRPGGVFLNADQSLGAMREIEDAYQRRWEADVRGSGIAADDFAAARKRTELDRSATFADQIAWLEDAGFRYADIGWKRHRFTVFYARR</sequence>
<dbReference type="PANTHER" id="PTHR43591">
    <property type="entry name" value="METHYLTRANSFERASE"/>
    <property type="match status" value="1"/>
</dbReference>
<dbReference type="InterPro" id="IPR029063">
    <property type="entry name" value="SAM-dependent_MTases_sf"/>
</dbReference>
<dbReference type="EMBL" id="CP034086">
    <property type="protein sequence ID" value="AZG76912.1"/>
    <property type="molecule type" value="Genomic_DNA"/>
</dbReference>
<evidence type="ECO:0000313" key="2">
    <source>
        <dbReference type="EMBL" id="AZG76912.1"/>
    </source>
</evidence>
<dbReference type="CDD" id="cd02440">
    <property type="entry name" value="AdoMet_MTases"/>
    <property type="match status" value="1"/>
</dbReference>
<dbReference type="InterPro" id="IPR041698">
    <property type="entry name" value="Methyltransf_25"/>
</dbReference>
<feature type="domain" description="Methyltransferase" evidence="1">
    <location>
        <begin position="54"/>
        <end position="148"/>
    </location>
</feature>
<accession>A0A3G8M6U2</accession>
<dbReference type="Gene3D" id="3.40.50.150">
    <property type="entry name" value="Vaccinia Virus protein VP39"/>
    <property type="match status" value="1"/>
</dbReference>
<dbReference type="RefSeq" id="WP_124738650.1">
    <property type="nucleotide sequence ID" value="NZ_CP034086.1"/>
</dbReference>
<gene>
    <name evidence="2" type="ORF">EHO51_09310</name>
</gene>
<dbReference type="SUPFAM" id="SSF53335">
    <property type="entry name" value="S-adenosyl-L-methionine-dependent methyltransferases"/>
    <property type="match status" value="1"/>
</dbReference>
<dbReference type="Pfam" id="PF13649">
    <property type="entry name" value="Methyltransf_25"/>
    <property type="match status" value="1"/>
</dbReference>
<dbReference type="GO" id="GO:0032259">
    <property type="term" value="P:methylation"/>
    <property type="evidence" value="ECO:0007669"/>
    <property type="project" value="UniProtKB-KW"/>
</dbReference>
<organism evidence="2 3">
    <name type="scientific">Methylocystis rosea</name>
    <dbReference type="NCBI Taxonomy" id="173366"/>
    <lineage>
        <taxon>Bacteria</taxon>
        <taxon>Pseudomonadati</taxon>
        <taxon>Pseudomonadota</taxon>
        <taxon>Alphaproteobacteria</taxon>
        <taxon>Hyphomicrobiales</taxon>
        <taxon>Methylocystaceae</taxon>
        <taxon>Methylocystis</taxon>
    </lineage>
</organism>
<dbReference type="AlphaFoldDB" id="A0A3G8M6U2"/>
<name>A0A3G8M6U2_9HYPH</name>
<reference evidence="2 3" key="1">
    <citation type="submission" date="2018-11" db="EMBL/GenBank/DDBJ databases">
        <title>Genome squencing of methanotrophic bacteria isolated from alkaline groundwater in Korea.</title>
        <authorList>
            <person name="Nguyen L.N."/>
        </authorList>
    </citation>
    <scope>NUCLEOTIDE SEQUENCE [LARGE SCALE GENOMIC DNA]</scope>
    <source>
        <strain evidence="2 3">GW6</strain>
    </source>
</reference>
<protein>
    <submittedName>
        <fullName evidence="2">Class I SAM-dependent methyltransferase</fullName>
    </submittedName>
</protein>